<dbReference type="PANTHER" id="PTHR24223">
    <property type="entry name" value="ATP-BINDING CASSETTE SUB-FAMILY C"/>
    <property type="match status" value="1"/>
</dbReference>
<evidence type="ECO:0000256" key="4">
    <source>
        <dbReference type="ARBA" id="ARBA00022741"/>
    </source>
</evidence>
<evidence type="ECO:0000256" key="5">
    <source>
        <dbReference type="ARBA" id="ARBA00022840"/>
    </source>
</evidence>
<evidence type="ECO:0000256" key="8">
    <source>
        <dbReference type="SAM" id="MobiDB-lite"/>
    </source>
</evidence>
<dbReference type="InterPro" id="IPR036640">
    <property type="entry name" value="ABC1_TM_sf"/>
</dbReference>
<feature type="transmembrane region" description="Helical" evidence="9">
    <location>
        <begin position="465"/>
        <end position="485"/>
    </location>
</feature>
<evidence type="ECO:0000256" key="7">
    <source>
        <dbReference type="ARBA" id="ARBA00023136"/>
    </source>
</evidence>
<keyword evidence="4" id="KW-0547">Nucleotide-binding</keyword>
<feature type="transmembrane region" description="Helical" evidence="9">
    <location>
        <begin position="74"/>
        <end position="97"/>
    </location>
</feature>
<dbReference type="PROSITE" id="PS00211">
    <property type="entry name" value="ABC_TRANSPORTER_1"/>
    <property type="match status" value="2"/>
</dbReference>
<dbReference type="Proteomes" id="UP001583186">
    <property type="component" value="Unassembled WGS sequence"/>
</dbReference>
<gene>
    <name evidence="12" type="ORF">Sste5346_003100</name>
</gene>
<dbReference type="PROSITE" id="PS50893">
    <property type="entry name" value="ABC_TRANSPORTER_2"/>
    <property type="match status" value="2"/>
</dbReference>
<keyword evidence="13" id="KW-1185">Reference proteome</keyword>
<name>A0ABR3ZER8_9PEZI</name>
<evidence type="ECO:0000256" key="1">
    <source>
        <dbReference type="ARBA" id="ARBA00004141"/>
    </source>
</evidence>
<feature type="domain" description="ABC transporter" evidence="10">
    <location>
        <begin position="781"/>
        <end position="1076"/>
    </location>
</feature>
<sequence>MAVTKAIYSRLYIRLRVTVRMALAGIIHNRSLTIKDGIFEDSAAMTIVGSDTESAETVGEVIHDLWADLAEFCVGMYLLSRELGWVCICPLLVILYYHKSFVMATQMRVQATKDKLDAIKNIKMMGLVDVMEAKILEARKEEMKRYVTLSKLQIVFIVSAVALNMLSPAITLIAYVIQAEIRGTKAIDVNMVFTSIAIINIVTSPMVSLLSTVAEIAAMVADFDRMQTYLVSPDREDKREIINNRYTDADGDSTHTADRVAANIDNVTIRPASTADPVLKNINAVLKDGNLVVVSGAVGTGKTTLAKALLGDLPPDSGVIQTAYGSIAYCSQTAWLINGTVKDIICGPPNDDRTADEDWYRRVVHACNLEEDFDQMPNWDQTVIGSRGITLSGGQKQRVALARAVYARKSLIILDDVLSALDATTERHIVDNLIGPKGLFKEFGTTVLLITHAVYYFGTIGTARLILLLACLTMYASLVGFNPYWLRWLAEDDGQHAWFYTGIYLMIALGSFVFLSGAFMTIFLLIAPHSGYELHARLLRTVIHAPQSFFDTTDTGTTLNRFSSDMMMIDMQLPFSFFSIFQAVFRLLSQYILLSIVQPFIVAVLPFTFVVLYLVQKIYLPTSRQLRFLDLETRARVNSSFLETLEGVATIRAFGWQQPFIRDNAAKFAQSLQPEYLLSCIQRWLTLVLDLIVPVLAVGIIGLAIAFKGTTTGGQLGIALNVVLEANRYLFNLVEAWTRMETSLGAISRLRTFEKDVLPEDKHVESFQGTPTPAWPDRGAVSLSNLSASYKMPTLALNNVSVDIAPGTKVGVVGRTGSGKSSLLLSFLRIIELEGEGTVRIDGVDVRALPRNTVRGRIITVPQDSMLIMTDSVRQNLDIAGTQVTDEDMIRVLQRVHLWDVLQSRGASAEAAGREARVVDAAMGLASAGSTSGNGEGSSNGGSGSTTNKNSGDTTPTVSKASPTATLDTQMKLLPLSQGQKQLFSLARALLMRPSRGHVVLLDEATSNVDGETDKLMQTLVREEFSEHTVITVAHRLDTIMDSDVVLVLEAGKLVEAGPPSELEAKENGAFRTLIHGKRK</sequence>
<evidence type="ECO:0000256" key="6">
    <source>
        <dbReference type="ARBA" id="ARBA00022989"/>
    </source>
</evidence>
<feature type="transmembrane region" description="Helical" evidence="9">
    <location>
        <begin position="591"/>
        <end position="615"/>
    </location>
</feature>
<dbReference type="InterPro" id="IPR011527">
    <property type="entry name" value="ABC1_TM_dom"/>
</dbReference>
<protein>
    <recommendedName>
        <fullName evidence="14">ABC transporter</fullName>
    </recommendedName>
</protein>
<dbReference type="InterPro" id="IPR003593">
    <property type="entry name" value="AAA+_ATPase"/>
</dbReference>
<feature type="transmembrane region" description="Helical" evidence="9">
    <location>
        <begin position="154"/>
        <end position="177"/>
    </location>
</feature>
<accession>A0ABR3ZER8</accession>
<dbReference type="InterPro" id="IPR027417">
    <property type="entry name" value="P-loop_NTPase"/>
</dbReference>
<proteinExistence type="predicted"/>
<evidence type="ECO:0000259" key="11">
    <source>
        <dbReference type="PROSITE" id="PS50929"/>
    </source>
</evidence>
<dbReference type="SMART" id="SM00382">
    <property type="entry name" value="AAA"/>
    <property type="match status" value="2"/>
</dbReference>
<dbReference type="CDD" id="cd03250">
    <property type="entry name" value="ABCC_MRP_domain1"/>
    <property type="match status" value="1"/>
</dbReference>
<keyword evidence="2" id="KW-0813">Transport</keyword>
<keyword evidence="7 9" id="KW-0472">Membrane</keyword>
<evidence type="ECO:0000256" key="3">
    <source>
        <dbReference type="ARBA" id="ARBA00022692"/>
    </source>
</evidence>
<dbReference type="SUPFAM" id="SSF52540">
    <property type="entry name" value="P-loop containing nucleoside triphosphate hydrolases"/>
    <property type="match status" value="2"/>
</dbReference>
<feature type="transmembrane region" description="Helical" evidence="9">
    <location>
        <begin position="684"/>
        <end position="707"/>
    </location>
</feature>
<evidence type="ECO:0008006" key="14">
    <source>
        <dbReference type="Google" id="ProtNLM"/>
    </source>
</evidence>
<keyword evidence="6 9" id="KW-1133">Transmembrane helix</keyword>
<dbReference type="Pfam" id="PF00005">
    <property type="entry name" value="ABC_tran"/>
    <property type="match status" value="2"/>
</dbReference>
<feature type="compositionally biased region" description="Gly residues" evidence="8">
    <location>
        <begin position="932"/>
        <end position="944"/>
    </location>
</feature>
<evidence type="ECO:0000256" key="2">
    <source>
        <dbReference type="ARBA" id="ARBA00022448"/>
    </source>
</evidence>
<dbReference type="InterPro" id="IPR044726">
    <property type="entry name" value="ABCC_6TM_D2"/>
</dbReference>
<keyword evidence="5" id="KW-0067">ATP-binding</keyword>
<evidence type="ECO:0000256" key="9">
    <source>
        <dbReference type="SAM" id="Phobius"/>
    </source>
</evidence>
<dbReference type="SUPFAM" id="SSF90123">
    <property type="entry name" value="ABC transporter transmembrane region"/>
    <property type="match status" value="2"/>
</dbReference>
<feature type="domain" description="ABC transporter" evidence="10">
    <location>
        <begin position="262"/>
        <end position="494"/>
    </location>
</feature>
<dbReference type="InterPro" id="IPR050173">
    <property type="entry name" value="ABC_transporter_C-like"/>
</dbReference>
<dbReference type="EMBL" id="JAWCUI010000013">
    <property type="protein sequence ID" value="KAL1899178.1"/>
    <property type="molecule type" value="Genomic_DNA"/>
</dbReference>
<dbReference type="InterPro" id="IPR017871">
    <property type="entry name" value="ABC_transporter-like_CS"/>
</dbReference>
<reference evidence="12 13" key="1">
    <citation type="journal article" date="2024" name="IMA Fungus">
        <title>IMA Genome - F19 : A genome assembly and annotation guide to empower mycologists, including annotated draft genome sequences of Ceratocystis pirilliformis, Diaporthe australafricana, Fusarium ophioides, Paecilomyces lecythidis, and Sporothrix stenoceras.</title>
        <authorList>
            <person name="Aylward J."/>
            <person name="Wilson A.M."/>
            <person name="Visagie C.M."/>
            <person name="Spraker J."/>
            <person name="Barnes I."/>
            <person name="Buitendag C."/>
            <person name="Ceriani C."/>
            <person name="Del Mar Angel L."/>
            <person name="du Plessis D."/>
            <person name="Fuchs T."/>
            <person name="Gasser K."/>
            <person name="Kramer D."/>
            <person name="Li W."/>
            <person name="Munsamy K."/>
            <person name="Piso A."/>
            <person name="Price J.L."/>
            <person name="Sonnekus B."/>
            <person name="Thomas C."/>
            <person name="van der Nest A."/>
            <person name="van Dijk A."/>
            <person name="van Heerden A."/>
            <person name="van Vuuren N."/>
            <person name="Yilmaz N."/>
            <person name="Duong T.A."/>
            <person name="van der Merwe N.A."/>
            <person name="Wingfield M.J."/>
            <person name="Wingfield B.D."/>
        </authorList>
    </citation>
    <scope>NUCLEOTIDE SEQUENCE [LARGE SCALE GENOMIC DNA]</scope>
    <source>
        <strain evidence="12 13">CMW 5346</strain>
    </source>
</reference>
<feature type="transmembrane region" description="Helical" evidence="9">
    <location>
        <begin position="197"/>
        <end position="220"/>
    </location>
</feature>
<dbReference type="Gene3D" id="3.40.50.300">
    <property type="entry name" value="P-loop containing nucleotide triphosphate hydrolases"/>
    <property type="match status" value="2"/>
</dbReference>
<feature type="domain" description="ABC transmembrane type-1" evidence="11">
    <location>
        <begin position="72"/>
        <end position="218"/>
    </location>
</feature>
<comment type="caution">
    <text evidence="12">The sequence shown here is derived from an EMBL/GenBank/DDBJ whole genome shotgun (WGS) entry which is preliminary data.</text>
</comment>
<feature type="compositionally biased region" description="Low complexity" evidence="8">
    <location>
        <begin position="945"/>
        <end position="955"/>
    </location>
</feature>
<dbReference type="Gene3D" id="1.20.1560.10">
    <property type="entry name" value="ABC transporter type 1, transmembrane domain"/>
    <property type="match status" value="2"/>
</dbReference>
<evidence type="ECO:0000259" key="10">
    <source>
        <dbReference type="PROSITE" id="PS50893"/>
    </source>
</evidence>
<feature type="transmembrane region" description="Helical" evidence="9">
    <location>
        <begin position="567"/>
        <end position="585"/>
    </location>
</feature>
<keyword evidence="3 9" id="KW-0812">Transmembrane</keyword>
<feature type="domain" description="ABC transmembrane type-1" evidence="11">
    <location>
        <begin position="466"/>
        <end position="742"/>
    </location>
</feature>
<dbReference type="PROSITE" id="PS50929">
    <property type="entry name" value="ABC_TM1F"/>
    <property type="match status" value="2"/>
</dbReference>
<evidence type="ECO:0000313" key="12">
    <source>
        <dbReference type="EMBL" id="KAL1899178.1"/>
    </source>
</evidence>
<comment type="subcellular location">
    <subcellularLocation>
        <location evidence="1">Membrane</location>
        <topology evidence="1">Multi-pass membrane protein</topology>
    </subcellularLocation>
</comment>
<feature type="transmembrane region" description="Helical" evidence="9">
    <location>
        <begin position="497"/>
        <end position="527"/>
    </location>
</feature>
<organism evidence="12 13">
    <name type="scientific">Sporothrix stenoceras</name>
    <dbReference type="NCBI Taxonomy" id="5173"/>
    <lineage>
        <taxon>Eukaryota</taxon>
        <taxon>Fungi</taxon>
        <taxon>Dikarya</taxon>
        <taxon>Ascomycota</taxon>
        <taxon>Pezizomycotina</taxon>
        <taxon>Sordariomycetes</taxon>
        <taxon>Sordariomycetidae</taxon>
        <taxon>Ophiostomatales</taxon>
        <taxon>Ophiostomataceae</taxon>
        <taxon>Sporothrix</taxon>
    </lineage>
</organism>
<evidence type="ECO:0000313" key="13">
    <source>
        <dbReference type="Proteomes" id="UP001583186"/>
    </source>
</evidence>
<feature type="region of interest" description="Disordered" evidence="8">
    <location>
        <begin position="928"/>
        <end position="963"/>
    </location>
</feature>
<dbReference type="PANTHER" id="PTHR24223:SF399">
    <property type="entry name" value="ABC TRANSPORTER ATNG"/>
    <property type="match status" value="1"/>
</dbReference>
<dbReference type="Pfam" id="PF00664">
    <property type="entry name" value="ABC_membrane"/>
    <property type="match status" value="1"/>
</dbReference>
<dbReference type="CDD" id="cd18580">
    <property type="entry name" value="ABC_6TM_ABCC_D2"/>
    <property type="match status" value="1"/>
</dbReference>
<dbReference type="InterPro" id="IPR003439">
    <property type="entry name" value="ABC_transporter-like_ATP-bd"/>
</dbReference>